<name>A0A1T4VDL5_9BACT</name>
<keyword evidence="2" id="KW-1185">Reference proteome</keyword>
<proteinExistence type="predicted"/>
<dbReference type="AlphaFoldDB" id="A0A1T4VDL5"/>
<dbReference type="OrthoDB" id="5456958at2"/>
<dbReference type="EMBL" id="FUYA01000001">
    <property type="protein sequence ID" value="SKA62986.1"/>
    <property type="molecule type" value="Genomic_DNA"/>
</dbReference>
<organism evidence="1 2">
    <name type="scientific">Desulfobaculum bizertense DSM 18034</name>
    <dbReference type="NCBI Taxonomy" id="1121442"/>
    <lineage>
        <taxon>Bacteria</taxon>
        <taxon>Pseudomonadati</taxon>
        <taxon>Thermodesulfobacteriota</taxon>
        <taxon>Desulfovibrionia</taxon>
        <taxon>Desulfovibrionales</taxon>
        <taxon>Desulfovibrionaceae</taxon>
        <taxon>Desulfobaculum</taxon>
    </lineage>
</organism>
<gene>
    <name evidence="1" type="ORF">SAMN02745702_00060</name>
</gene>
<accession>A0A1T4VDL5</accession>
<dbReference type="Proteomes" id="UP000189733">
    <property type="component" value="Unassembled WGS sequence"/>
</dbReference>
<evidence type="ECO:0000313" key="2">
    <source>
        <dbReference type="Proteomes" id="UP000189733"/>
    </source>
</evidence>
<reference evidence="1 2" key="1">
    <citation type="submission" date="2017-02" db="EMBL/GenBank/DDBJ databases">
        <authorList>
            <person name="Peterson S.W."/>
        </authorList>
    </citation>
    <scope>NUCLEOTIDE SEQUENCE [LARGE SCALE GENOMIC DNA]</scope>
    <source>
        <strain evidence="1 2">DSM 18034</strain>
    </source>
</reference>
<protein>
    <submittedName>
        <fullName evidence="1">Uncharacterized protein</fullName>
    </submittedName>
</protein>
<dbReference type="RefSeq" id="WP_078683392.1">
    <property type="nucleotide sequence ID" value="NZ_FUYA01000001.1"/>
</dbReference>
<sequence length="138" mass="15705">MSGIVALAEFRKKKEAKRVASRVSHKHTRPTLSDGQIFSKDYTTTEGVLFGVLKIREVLQYYVSDTDEWNHELMDVLESASKYTQDQEYEAELTERCQTLKGYILGAMNEDNAEDMTLGLLITDLIQKSPAVRRAKSL</sequence>
<evidence type="ECO:0000313" key="1">
    <source>
        <dbReference type="EMBL" id="SKA62986.1"/>
    </source>
</evidence>